<accession>A0ABU3PJR3</accession>
<proteinExistence type="predicted"/>
<dbReference type="EMBL" id="JARUHM010000003">
    <property type="protein sequence ID" value="MDT9410079.1"/>
    <property type="molecule type" value="Genomic_DNA"/>
</dbReference>
<comment type="caution">
    <text evidence="1">The sequence shown here is derived from an EMBL/GenBank/DDBJ whole genome shotgun (WGS) entry which is preliminary data.</text>
</comment>
<evidence type="ECO:0000313" key="2">
    <source>
        <dbReference type="Proteomes" id="UP001265983"/>
    </source>
</evidence>
<name>A0ABU3PJR3_9CORY</name>
<protein>
    <submittedName>
        <fullName evidence="1">Uncharacterized protein</fullName>
    </submittedName>
</protein>
<dbReference type="Proteomes" id="UP001265983">
    <property type="component" value="Unassembled WGS sequence"/>
</dbReference>
<dbReference type="RefSeq" id="WP_315643165.1">
    <property type="nucleotide sequence ID" value="NZ_JARUHM010000003.1"/>
</dbReference>
<sequence length="149" mass="16318">MGVLRFGKFVEFTLGVPDEYVLSLKEAVRKGTSKGMFVSFAAVDGDNGGYLQVDVSVFVPKVRGHKGQNLIDDGNVTWVSGVTTGDTEFPIDDMLVKQILEVMDETDGCIVLDSQDKPILLADRAKKLLAGARRINPYESIIFPNPSHE</sequence>
<organism evidence="1 2">
    <name type="scientific">Corynebacterium rouxii</name>
    <dbReference type="NCBI Taxonomy" id="2719119"/>
    <lineage>
        <taxon>Bacteria</taxon>
        <taxon>Bacillati</taxon>
        <taxon>Actinomycetota</taxon>
        <taxon>Actinomycetes</taxon>
        <taxon>Mycobacteriales</taxon>
        <taxon>Corynebacteriaceae</taxon>
        <taxon>Corynebacterium</taxon>
    </lineage>
</organism>
<gene>
    <name evidence="1" type="ORF">P8T80_01520</name>
</gene>
<reference evidence="1 2" key="1">
    <citation type="submission" date="2023-03" db="EMBL/GenBank/DDBJ databases">
        <title>Whole genome sequence of the first Corynebacterium rouxii strains isolated in Brazil: a recent member of Corynebacterium diphtheriae complex.</title>
        <authorList>
            <person name="Vieira V."/>
            <person name="Ramos J.N."/>
            <person name="Araujo M.R.B."/>
            <person name="Baio P.V."/>
            <person name="Sant'Anna L.O."/>
            <person name="Veras J.F.C."/>
            <person name="Vieira E.M.D."/>
            <person name="Sousa M.A.B."/>
            <person name="Camargo C.H."/>
            <person name="Sacchi C.T."/>
            <person name="Campos K.R."/>
            <person name="Santos M.B.N."/>
            <person name="Bokermann S."/>
            <person name="Alvim L.B."/>
            <person name="Santos L.S."/>
            <person name="Mattos-Guaraldi A.L."/>
        </authorList>
    </citation>
    <scope>NUCLEOTIDE SEQUENCE [LARGE SCALE GENOMIC DNA]</scope>
    <source>
        <strain evidence="1 2">70862</strain>
    </source>
</reference>
<evidence type="ECO:0000313" key="1">
    <source>
        <dbReference type="EMBL" id="MDT9410079.1"/>
    </source>
</evidence>
<keyword evidence="2" id="KW-1185">Reference proteome</keyword>